<name>A0ABQ9Z9W2_9CRUS</name>
<gene>
    <name evidence="1" type="ORF">OUZ56_018752</name>
</gene>
<reference evidence="1 2" key="1">
    <citation type="journal article" date="2023" name="Nucleic Acids Res.">
        <title>The hologenome of Daphnia magna reveals possible DNA methylation and microbiome-mediated evolution of the host genome.</title>
        <authorList>
            <person name="Chaturvedi A."/>
            <person name="Li X."/>
            <person name="Dhandapani V."/>
            <person name="Marshall H."/>
            <person name="Kissane S."/>
            <person name="Cuenca-Cambronero M."/>
            <person name="Asole G."/>
            <person name="Calvet F."/>
            <person name="Ruiz-Romero M."/>
            <person name="Marangio P."/>
            <person name="Guigo R."/>
            <person name="Rago D."/>
            <person name="Mirbahai L."/>
            <person name="Eastwood N."/>
            <person name="Colbourne J.K."/>
            <person name="Zhou J."/>
            <person name="Mallon E."/>
            <person name="Orsini L."/>
        </authorList>
    </citation>
    <scope>NUCLEOTIDE SEQUENCE [LARGE SCALE GENOMIC DNA]</scope>
    <source>
        <strain evidence="1">LRV0_1</strain>
    </source>
</reference>
<dbReference type="EMBL" id="JAOYFB010000003">
    <property type="protein sequence ID" value="KAK4009618.1"/>
    <property type="molecule type" value="Genomic_DNA"/>
</dbReference>
<organism evidence="1 2">
    <name type="scientific">Daphnia magna</name>
    <dbReference type="NCBI Taxonomy" id="35525"/>
    <lineage>
        <taxon>Eukaryota</taxon>
        <taxon>Metazoa</taxon>
        <taxon>Ecdysozoa</taxon>
        <taxon>Arthropoda</taxon>
        <taxon>Crustacea</taxon>
        <taxon>Branchiopoda</taxon>
        <taxon>Diplostraca</taxon>
        <taxon>Cladocera</taxon>
        <taxon>Anomopoda</taxon>
        <taxon>Daphniidae</taxon>
        <taxon>Daphnia</taxon>
    </lineage>
</organism>
<protein>
    <submittedName>
        <fullName evidence="1">Uncharacterized protein</fullName>
    </submittedName>
</protein>
<sequence>MWFFSVHRKYTDPRENIPMENIGNFCPTILNYTMLFCINRIREYEKFFSWKFLTLDFLAMTLEARSFSCFVWTGTLEALMSETNKCLAKKAKRNIDVGYPLRDAEASYLIDPLVLLMGKRTLCGCWHFNAPKKGSTSLTELPIWQRLDGSLGNW</sequence>
<comment type="caution">
    <text evidence="1">The sequence shown here is derived from an EMBL/GenBank/DDBJ whole genome shotgun (WGS) entry which is preliminary data.</text>
</comment>
<proteinExistence type="predicted"/>
<keyword evidence="2" id="KW-1185">Reference proteome</keyword>
<evidence type="ECO:0000313" key="1">
    <source>
        <dbReference type="EMBL" id="KAK4009618.1"/>
    </source>
</evidence>
<evidence type="ECO:0000313" key="2">
    <source>
        <dbReference type="Proteomes" id="UP001234178"/>
    </source>
</evidence>
<accession>A0ABQ9Z9W2</accession>
<dbReference type="Proteomes" id="UP001234178">
    <property type="component" value="Unassembled WGS sequence"/>
</dbReference>